<gene>
    <name evidence="2" type="ORF">IMSHALPRED_009425</name>
</gene>
<evidence type="ECO:0000313" key="3">
    <source>
        <dbReference type="Proteomes" id="UP000664534"/>
    </source>
</evidence>
<dbReference type="OrthoDB" id="10600949at2759"/>
<sequence length="225" mass="25359">MSQPFGPQDEIPYPPLVYLPGGIPQWDQVQVGLGPFPLSGDPPIIPEKLPLQGQLTCFWGGLHCTRSFVQELIRRKTRLVEVHTEIAHFGAPEQEMIHRTAVRSSLGVGWKWNGINLGKYLAQGMTHMQDLDLIVEFSDQNVAAFAEIHPDPNFLANYRTTDIYLGALIRIRENRNVMRDQAEEEDRIKGRTPPKWQPPSEQEKANYALLAGKAAVDILSKKQGK</sequence>
<comment type="caution">
    <text evidence="2">The sequence shown here is derived from an EMBL/GenBank/DDBJ whole genome shotgun (WGS) entry which is preliminary data.</text>
</comment>
<evidence type="ECO:0000256" key="1">
    <source>
        <dbReference type="SAM" id="MobiDB-lite"/>
    </source>
</evidence>
<organism evidence="2 3">
    <name type="scientific">Imshaugia aleurites</name>
    <dbReference type="NCBI Taxonomy" id="172621"/>
    <lineage>
        <taxon>Eukaryota</taxon>
        <taxon>Fungi</taxon>
        <taxon>Dikarya</taxon>
        <taxon>Ascomycota</taxon>
        <taxon>Pezizomycotina</taxon>
        <taxon>Lecanoromycetes</taxon>
        <taxon>OSLEUM clade</taxon>
        <taxon>Lecanoromycetidae</taxon>
        <taxon>Lecanorales</taxon>
        <taxon>Lecanorineae</taxon>
        <taxon>Parmeliaceae</taxon>
        <taxon>Imshaugia</taxon>
    </lineage>
</organism>
<evidence type="ECO:0000313" key="2">
    <source>
        <dbReference type="EMBL" id="CAF9933625.1"/>
    </source>
</evidence>
<name>A0A8H3IU36_9LECA</name>
<dbReference type="Proteomes" id="UP000664534">
    <property type="component" value="Unassembled WGS sequence"/>
</dbReference>
<proteinExistence type="predicted"/>
<protein>
    <submittedName>
        <fullName evidence="2">Uncharacterized protein</fullName>
    </submittedName>
</protein>
<dbReference type="EMBL" id="CAJPDT010000071">
    <property type="protein sequence ID" value="CAF9933625.1"/>
    <property type="molecule type" value="Genomic_DNA"/>
</dbReference>
<feature type="region of interest" description="Disordered" evidence="1">
    <location>
        <begin position="182"/>
        <end position="203"/>
    </location>
</feature>
<dbReference type="AlphaFoldDB" id="A0A8H3IU36"/>
<keyword evidence="3" id="KW-1185">Reference proteome</keyword>
<accession>A0A8H3IU36</accession>
<reference evidence="2" key="1">
    <citation type="submission" date="2021-03" db="EMBL/GenBank/DDBJ databases">
        <authorList>
            <person name="Tagirdzhanova G."/>
        </authorList>
    </citation>
    <scope>NUCLEOTIDE SEQUENCE</scope>
</reference>